<name>A0AAF3FK48_9BILA</name>
<organism evidence="10 11">
    <name type="scientific">Mesorhabditis belari</name>
    <dbReference type="NCBI Taxonomy" id="2138241"/>
    <lineage>
        <taxon>Eukaryota</taxon>
        <taxon>Metazoa</taxon>
        <taxon>Ecdysozoa</taxon>
        <taxon>Nematoda</taxon>
        <taxon>Chromadorea</taxon>
        <taxon>Rhabditida</taxon>
        <taxon>Rhabditina</taxon>
        <taxon>Rhabditomorpha</taxon>
        <taxon>Rhabditoidea</taxon>
        <taxon>Rhabditidae</taxon>
        <taxon>Mesorhabditinae</taxon>
        <taxon>Mesorhabditis</taxon>
    </lineage>
</organism>
<keyword evidence="10" id="KW-1185">Reference proteome</keyword>
<evidence type="ECO:0000313" key="10">
    <source>
        <dbReference type="Proteomes" id="UP000887575"/>
    </source>
</evidence>
<dbReference type="InterPro" id="IPR050182">
    <property type="entry name" value="Cytochrome_P450_fam2"/>
</dbReference>
<evidence type="ECO:0000256" key="6">
    <source>
        <dbReference type="ARBA" id="ARBA00023033"/>
    </source>
</evidence>
<dbReference type="InterPro" id="IPR002401">
    <property type="entry name" value="Cyt_P450_E_grp-I"/>
</dbReference>
<dbReference type="GO" id="GO:0006805">
    <property type="term" value="P:xenobiotic metabolic process"/>
    <property type="evidence" value="ECO:0007669"/>
    <property type="project" value="TreeGrafter"/>
</dbReference>
<evidence type="ECO:0000256" key="7">
    <source>
        <dbReference type="PIRSR" id="PIRSR602401-1"/>
    </source>
</evidence>
<dbReference type="SUPFAM" id="SSF48264">
    <property type="entry name" value="Cytochrome P450"/>
    <property type="match status" value="1"/>
</dbReference>
<dbReference type="WBParaSite" id="MBELARI_LOCUS6093">
    <property type="protein sequence ID" value="MBELARI_LOCUS6093"/>
    <property type="gene ID" value="MBELARI_LOCUS6093"/>
</dbReference>
<dbReference type="FunFam" id="1.10.630.10:FF:000036">
    <property type="entry name" value="CYtochrome P450 family"/>
    <property type="match status" value="1"/>
</dbReference>
<protein>
    <recommendedName>
        <fullName evidence="12">Cytochrome P450</fullName>
    </recommendedName>
</protein>
<dbReference type="AlphaFoldDB" id="A0AAF3FK48"/>
<dbReference type="Pfam" id="PF00067">
    <property type="entry name" value="p450"/>
    <property type="match status" value="1"/>
</dbReference>
<evidence type="ECO:0008006" key="12">
    <source>
        <dbReference type="Google" id="ProtNLM"/>
    </source>
</evidence>
<feature type="compositionally biased region" description="Polar residues" evidence="9">
    <location>
        <begin position="494"/>
        <end position="515"/>
    </location>
</feature>
<dbReference type="PRINTS" id="PR00463">
    <property type="entry name" value="EP450I"/>
</dbReference>
<proteinExistence type="inferred from homology"/>
<dbReference type="InterPro" id="IPR017972">
    <property type="entry name" value="Cyt_P450_CS"/>
</dbReference>
<dbReference type="Proteomes" id="UP000887575">
    <property type="component" value="Unassembled WGS sequence"/>
</dbReference>
<evidence type="ECO:0000313" key="11">
    <source>
        <dbReference type="WBParaSite" id="MBELARI_LOCUS6093"/>
    </source>
</evidence>
<comment type="similarity">
    <text evidence="2 8">Belongs to the cytochrome P450 family.</text>
</comment>
<evidence type="ECO:0000256" key="3">
    <source>
        <dbReference type="ARBA" id="ARBA00022723"/>
    </source>
</evidence>
<keyword evidence="4 8" id="KW-0560">Oxidoreductase</keyword>
<dbReference type="PROSITE" id="PS00086">
    <property type="entry name" value="CYTOCHROME_P450"/>
    <property type="match status" value="1"/>
</dbReference>
<feature type="region of interest" description="Disordered" evidence="9">
    <location>
        <begin position="491"/>
        <end position="515"/>
    </location>
</feature>
<dbReference type="GO" id="GO:0006082">
    <property type="term" value="P:organic acid metabolic process"/>
    <property type="evidence" value="ECO:0007669"/>
    <property type="project" value="TreeGrafter"/>
</dbReference>
<evidence type="ECO:0000256" key="2">
    <source>
        <dbReference type="ARBA" id="ARBA00010617"/>
    </source>
</evidence>
<dbReference type="GO" id="GO:0016712">
    <property type="term" value="F:oxidoreductase activity, acting on paired donors, with incorporation or reduction of molecular oxygen, reduced flavin or flavoprotein as one donor, and incorporation of one atom of oxygen"/>
    <property type="evidence" value="ECO:0007669"/>
    <property type="project" value="TreeGrafter"/>
</dbReference>
<feature type="binding site" description="axial binding residue" evidence="7">
    <location>
        <position position="436"/>
    </location>
    <ligand>
        <name>heme</name>
        <dbReference type="ChEBI" id="CHEBI:30413"/>
    </ligand>
    <ligandPart>
        <name>Fe</name>
        <dbReference type="ChEBI" id="CHEBI:18248"/>
    </ligandPart>
</feature>
<dbReference type="Gene3D" id="1.10.630.10">
    <property type="entry name" value="Cytochrome P450"/>
    <property type="match status" value="1"/>
</dbReference>
<keyword evidence="5 7" id="KW-0408">Iron</keyword>
<reference evidence="11" key="1">
    <citation type="submission" date="2024-02" db="UniProtKB">
        <authorList>
            <consortium name="WormBaseParasite"/>
        </authorList>
    </citation>
    <scope>IDENTIFICATION</scope>
</reference>
<dbReference type="PANTHER" id="PTHR24300:SF403">
    <property type="entry name" value="CYTOCHROME P450 306A1"/>
    <property type="match status" value="1"/>
</dbReference>
<dbReference type="GO" id="GO:0005506">
    <property type="term" value="F:iron ion binding"/>
    <property type="evidence" value="ECO:0007669"/>
    <property type="project" value="InterPro"/>
</dbReference>
<evidence type="ECO:0000256" key="8">
    <source>
        <dbReference type="RuleBase" id="RU000461"/>
    </source>
</evidence>
<dbReference type="GO" id="GO:0020037">
    <property type="term" value="F:heme binding"/>
    <property type="evidence" value="ECO:0007669"/>
    <property type="project" value="InterPro"/>
</dbReference>
<dbReference type="PRINTS" id="PR00385">
    <property type="entry name" value="P450"/>
</dbReference>
<dbReference type="InterPro" id="IPR001128">
    <property type="entry name" value="Cyt_P450"/>
</dbReference>
<evidence type="ECO:0000256" key="5">
    <source>
        <dbReference type="ARBA" id="ARBA00023004"/>
    </source>
</evidence>
<evidence type="ECO:0000256" key="9">
    <source>
        <dbReference type="SAM" id="MobiDB-lite"/>
    </source>
</evidence>
<dbReference type="GO" id="GO:0005737">
    <property type="term" value="C:cytoplasm"/>
    <property type="evidence" value="ECO:0007669"/>
    <property type="project" value="TreeGrafter"/>
</dbReference>
<evidence type="ECO:0000256" key="4">
    <source>
        <dbReference type="ARBA" id="ARBA00023002"/>
    </source>
</evidence>
<dbReference type="GO" id="GO:0008395">
    <property type="term" value="F:steroid hydroxylase activity"/>
    <property type="evidence" value="ECO:0007669"/>
    <property type="project" value="TreeGrafter"/>
</dbReference>
<dbReference type="PANTHER" id="PTHR24300">
    <property type="entry name" value="CYTOCHROME P450 508A4-RELATED"/>
    <property type="match status" value="1"/>
</dbReference>
<keyword evidence="6 8" id="KW-0503">Monooxygenase</keyword>
<keyword evidence="3 7" id="KW-0479">Metal-binding</keyword>
<sequence length="515" mass="59905">MLTFPLVIIAFLGWLYQQFVYRRKFYPPGPMPLPFIGNFHQINLANPARSMLKWRERYGPVFTVWLPKPIVVLATHKTLQEALVRNGDAFAGRPTSFLYSIFTKNRQDGDGIILCQKERWSVNRAFALRVFRDCGMGRDVMAEKILIQAETLVNHLKERIGDKQQTRLNPHHPLAFCVGNIIHDLIIGRTYPYGDSEFERFKFLIDSTLKDVASWQMQMVDSYPFLAEFFSLFRRYKKNGFALQQFFLDEIERHDENLSEDGDPRDFMEAYLREMKRQPENPHFNKLTLALTSGDLWTGGMETSVTTLRWAIIFLMYHPHIQKRLHDEIDQVLGDSRATYSCRNQMPYTMATLSELQRICNVLPWHIPHRVLRNVTIEGVLLKEGTDVMPQFGAVHTDPKAFDQPDEFRPERFLDSNGHFCPRVDMNPFGLGKRACLGENLARYELFLLFVTILQEFQFERIEGHPLPSLARSPGMTSVPKEFECQIRARRPQNPKNLENNNDLLTPNFNVNANA</sequence>
<keyword evidence="7 8" id="KW-0349">Heme</keyword>
<dbReference type="InterPro" id="IPR036396">
    <property type="entry name" value="Cyt_P450_sf"/>
</dbReference>
<comment type="cofactor">
    <cofactor evidence="1 7">
        <name>heme</name>
        <dbReference type="ChEBI" id="CHEBI:30413"/>
    </cofactor>
</comment>
<evidence type="ECO:0000256" key="1">
    <source>
        <dbReference type="ARBA" id="ARBA00001971"/>
    </source>
</evidence>
<accession>A0AAF3FK48</accession>